<keyword evidence="6" id="KW-0564">Palmitate</keyword>
<evidence type="ECO:0000256" key="9">
    <source>
        <dbReference type="ARBA" id="ARBA00048048"/>
    </source>
</evidence>
<dbReference type="OrthoDB" id="9909019at2759"/>
<gene>
    <name evidence="12" type="primary">ZDHHC15</name>
    <name evidence="12" type="ORF">NGRA_1315</name>
</gene>
<evidence type="ECO:0000256" key="2">
    <source>
        <dbReference type="ARBA" id="ARBA00022679"/>
    </source>
</evidence>
<feature type="transmembrane region" description="Helical" evidence="10">
    <location>
        <begin position="189"/>
        <end position="217"/>
    </location>
</feature>
<dbReference type="InterPro" id="IPR039859">
    <property type="entry name" value="PFA4/ZDH16/20/ERF2-like"/>
</dbReference>
<keyword evidence="2 10" id="KW-0808">Transferase</keyword>
<evidence type="ECO:0000256" key="10">
    <source>
        <dbReference type="RuleBase" id="RU079119"/>
    </source>
</evidence>
<protein>
    <recommendedName>
        <fullName evidence="10">Palmitoyltransferase</fullName>
        <ecNumber evidence="10">2.3.1.225</ecNumber>
    </recommendedName>
</protein>
<evidence type="ECO:0000313" key="13">
    <source>
        <dbReference type="Proteomes" id="UP000740883"/>
    </source>
</evidence>
<comment type="similarity">
    <text evidence="10">Belongs to the DHHC palmitoyltransferase family.</text>
</comment>
<evidence type="ECO:0000256" key="5">
    <source>
        <dbReference type="ARBA" id="ARBA00023136"/>
    </source>
</evidence>
<evidence type="ECO:0000313" key="12">
    <source>
        <dbReference type="EMBL" id="KAF9763354.1"/>
    </source>
</evidence>
<evidence type="ECO:0000256" key="6">
    <source>
        <dbReference type="ARBA" id="ARBA00023139"/>
    </source>
</evidence>
<dbReference type="EMBL" id="SBJO01000079">
    <property type="protein sequence ID" value="KAF9763354.1"/>
    <property type="molecule type" value="Genomic_DNA"/>
</dbReference>
<keyword evidence="8 10" id="KW-0012">Acyltransferase</keyword>
<evidence type="ECO:0000256" key="4">
    <source>
        <dbReference type="ARBA" id="ARBA00022989"/>
    </source>
</evidence>
<dbReference type="AlphaFoldDB" id="A0A9P6KYQ9"/>
<keyword evidence="3 10" id="KW-0812">Transmembrane</keyword>
<accession>A0A9P6KYQ9</accession>
<evidence type="ECO:0000259" key="11">
    <source>
        <dbReference type="Pfam" id="PF01529"/>
    </source>
</evidence>
<comment type="catalytic activity">
    <reaction evidence="9 10">
        <text>L-cysteinyl-[protein] + hexadecanoyl-CoA = S-hexadecanoyl-L-cysteinyl-[protein] + CoA</text>
        <dbReference type="Rhea" id="RHEA:36683"/>
        <dbReference type="Rhea" id="RHEA-COMP:10131"/>
        <dbReference type="Rhea" id="RHEA-COMP:11032"/>
        <dbReference type="ChEBI" id="CHEBI:29950"/>
        <dbReference type="ChEBI" id="CHEBI:57287"/>
        <dbReference type="ChEBI" id="CHEBI:57379"/>
        <dbReference type="ChEBI" id="CHEBI:74151"/>
        <dbReference type="EC" id="2.3.1.225"/>
    </reaction>
</comment>
<feature type="domain" description="Palmitoyltransferase DHHC" evidence="11">
    <location>
        <begin position="107"/>
        <end position="226"/>
    </location>
</feature>
<organism evidence="12 13">
    <name type="scientific">Nosema granulosis</name>
    <dbReference type="NCBI Taxonomy" id="83296"/>
    <lineage>
        <taxon>Eukaryota</taxon>
        <taxon>Fungi</taxon>
        <taxon>Fungi incertae sedis</taxon>
        <taxon>Microsporidia</taxon>
        <taxon>Nosematidae</taxon>
        <taxon>Nosema</taxon>
    </lineage>
</organism>
<dbReference type="GO" id="GO:0005783">
    <property type="term" value="C:endoplasmic reticulum"/>
    <property type="evidence" value="ECO:0007669"/>
    <property type="project" value="TreeGrafter"/>
</dbReference>
<comment type="subcellular location">
    <subcellularLocation>
        <location evidence="1">Membrane</location>
        <topology evidence="1">Multi-pass membrane protein</topology>
    </subcellularLocation>
</comment>
<dbReference type="Proteomes" id="UP000740883">
    <property type="component" value="Unassembled WGS sequence"/>
</dbReference>
<dbReference type="PANTHER" id="PTHR22883">
    <property type="entry name" value="ZINC FINGER DHHC DOMAIN CONTAINING PROTEIN"/>
    <property type="match status" value="1"/>
</dbReference>
<feature type="transmembrane region" description="Helical" evidence="10">
    <location>
        <begin position="42"/>
        <end position="63"/>
    </location>
</feature>
<keyword evidence="5 10" id="KW-0472">Membrane</keyword>
<evidence type="ECO:0000256" key="8">
    <source>
        <dbReference type="ARBA" id="ARBA00023315"/>
    </source>
</evidence>
<reference evidence="12 13" key="1">
    <citation type="journal article" date="2020" name="Genome Biol. Evol.">
        <title>Comparative genomics of strictly vertically transmitted, feminizing microsporidia endosymbionts of amphipod crustaceans.</title>
        <authorList>
            <person name="Cormier A."/>
            <person name="Chebbi M.A."/>
            <person name="Giraud I."/>
            <person name="Wattier R."/>
            <person name="Teixeira M."/>
            <person name="Gilbert C."/>
            <person name="Rigaud T."/>
            <person name="Cordaux R."/>
        </authorList>
    </citation>
    <scope>NUCLEOTIDE SEQUENCE [LARGE SCALE GENOMIC DNA]</scope>
    <source>
        <strain evidence="12 13">Ou3-Ou53</strain>
    </source>
</reference>
<dbReference type="GO" id="GO:0006612">
    <property type="term" value="P:protein targeting to membrane"/>
    <property type="evidence" value="ECO:0007669"/>
    <property type="project" value="TreeGrafter"/>
</dbReference>
<dbReference type="EC" id="2.3.1.225" evidence="10"/>
<dbReference type="GO" id="GO:0016020">
    <property type="term" value="C:membrane"/>
    <property type="evidence" value="ECO:0007669"/>
    <property type="project" value="UniProtKB-SubCell"/>
</dbReference>
<evidence type="ECO:0000256" key="7">
    <source>
        <dbReference type="ARBA" id="ARBA00023288"/>
    </source>
</evidence>
<name>A0A9P6KYQ9_9MICR</name>
<dbReference type="InterPro" id="IPR001594">
    <property type="entry name" value="Palmitoyltrfase_DHHC"/>
</dbReference>
<comment type="domain">
    <text evidence="10">The DHHC domain is required for palmitoyltransferase activity.</text>
</comment>
<proteinExistence type="inferred from homology"/>
<keyword evidence="4 10" id="KW-1133">Transmembrane helix</keyword>
<feature type="transmembrane region" description="Helical" evidence="10">
    <location>
        <begin position="17"/>
        <end position="36"/>
    </location>
</feature>
<comment type="caution">
    <text evidence="12">The sequence shown here is derived from an EMBL/GenBank/DDBJ whole genome shotgun (WGS) entry which is preliminary data.</text>
</comment>
<feature type="transmembrane region" description="Helical" evidence="10">
    <location>
        <begin position="155"/>
        <end position="177"/>
    </location>
</feature>
<sequence length="306" mass="36144">MFIADYLYFYYLTIRDCLYLVAEMICIAGFDFFFFYSITIPFGFAISILFLLNNFFFLIRILLYWSICPTNGIAVDEIIPKSKYSLKKRSVKGLNVFVADEIKRKNKDKEVHCETCKTLMPARSYHCPKCNKCFLKFDHHNSVFNCCIGFHNYKAFIQLIVVACNTFLTELLIITLYMKYAVWEPNYMILTISTLTILFILVIYFYYLFVIFLPLVFRNETYNEYLAINKFLDEGVFSSDILDPDVEMEDDNRDRYTLNPYNIDPVENIRSVFGYHSIDFISLKFSPGDGMSFKKRSDELEKIIFN</sequence>
<keyword evidence="7" id="KW-0449">Lipoprotein</keyword>
<dbReference type="GO" id="GO:0005794">
    <property type="term" value="C:Golgi apparatus"/>
    <property type="evidence" value="ECO:0007669"/>
    <property type="project" value="TreeGrafter"/>
</dbReference>
<dbReference type="PROSITE" id="PS50216">
    <property type="entry name" value="DHHC"/>
    <property type="match status" value="1"/>
</dbReference>
<dbReference type="GO" id="GO:0019706">
    <property type="term" value="F:protein-cysteine S-palmitoyltransferase activity"/>
    <property type="evidence" value="ECO:0007669"/>
    <property type="project" value="UniProtKB-EC"/>
</dbReference>
<evidence type="ECO:0000256" key="1">
    <source>
        <dbReference type="ARBA" id="ARBA00004141"/>
    </source>
</evidence>
<keyword evidence="13" id="KW-1185">Reference proteome</keyword>
<dbReference type="Pfam" id="PF01529">
    <property type="entry name" value="DHHC"/>
    <property type="match status" value="1"/>
</dbReference>
<evidence type="ECO:0000256" key="3">
    <source>
        <dbReference type="ARBA" id="ARBA00022692"/>
    </source>
</evidence>